<comment type="similarity">
    <text evidence="4">Belongs to the arginase family.</text>
</comment>
<dbReference type="Gene3D" id="3.40.800.10">
    <property type="entry name" value="Ureohydrolase domain"/>
    <property type="match status" value="1"/>
</dbReference>
<dbReference type="PANTHER" id="PTHR43782:SF3">
    <property type="entry name" value="ARGINASE"/>
    <property type="match status" value="1"/>
</dbReference>
<dbReference type="InterPro" id="IPR023696">
    <property type="entry name" value="Ureohydrolase_dom_sf"/>
</dbReference>
<dbReference type="PANTHER" id="PTHR43782">
    <property type="entry name" value="ARGINASE"/>
    <property type="match status" value="1"/>
</dbReference>
<accession>A0A6L9UB62</accession>
<proteinExistence type="inferred from homology"/>
<evidence type="ECO:0000313" key="6">
    <source>
        <dbReference type="Proteomes" id="UP000483035"/>
    </source>
</evidence>
<evidence type="ECO:0000256" key="2">
    <source>
        <dbReference type="ARBA" id="ARBA00022801"/>
    </source>
</evidence>
<dbReference type="Pfam" id="PF00491">
    <property type="entry name" value="Arginase"/>
    <property type="match status" value="1"/>
</dbReference>
<keyword evidence="3" id="KW-0464">Manganese</keyword>
<dbReference type="GO" id="GO:0030145">
    <property type="term" value="F:manganese ion binding"/>
    <property type="evidence" value="ECO:0007669"/>
    <property type="project" value="TreeGrafter"/>
</dbReference>
<organism evidence="5 6">
    <name type="scientific">Rhizobium lusitanum</name>
    <dbReference type="NCBI Taxonomy" id="293958"/>
    <lineage>
        <taxon>Bacteria</taxon>
        <taxon>Pseudomonadati</taxon>
        <taxon>Pseudomonadota</taxon>
        <taxon>Alphaproteobacteria</taxon>
        <taxon>Hyphomicrobiales</taxon>
        <taxon>Rhizobiaceae</taxon>
        <taxon>Rhizobium/Agrobacterium group</taxon>
        <taxon>Rhizobium</taxon>
    </lineage>
</organism>
<dbReference type="CDD" id="cd09999">
    <property type="entry name" value="Arginase-like_1"/>
    <property type="match status" value="1"/>
</dbReference>
<gene>
    <name evidence="5" type="ORF">GR212_26740</name>
</gene>
<evidence type="ECO:0000256" key="4">
    <source>
        <dbReference type="PROSITE-ProRule" id="PRU00742"/>
    </source>
</evidence>
<dbReference type="InterPro" id="IPR006035">
    <property type="entry name" value="Ureohydrolase"/>
</dbReference>
<dbReference type="EMBL" id="WUEY01000016">
    <property type="protein sequence ID" value="NEI73163.1"/>
    <property type="molecule type" value="Genomic_DNA"/>
</dbReference>
<dbReference type="GO" id="GO:0005829">
    <property type="term" value="C:cytosol"/>
    <property type="evidence" value="ECO:0007669"/>
    <property type="project" value="TreeGrafter"/>
</dbReference>
<dbReference type="GO" id="GO:0004053">
    <property type="term" value="F:arginase activity"/>
    <property type="evidence" value="ECO:0007669"/>
    <property type="project" value="TreeGrafter"/>
</dbReference>
<evidence type="ECO:0000313" key="5">
    <source>
        <dbReference type="EMBL" id="NEI73163.1"/>
    </source>
</evidence>
<dbReference type="SUPFAM" id="SSF52768">
    <property type="entry name" value="Arginase/deacetylase"/>
    <property type="match status" value="1"/>
</dbReference>
<sequence>MRKSFRLITSQGRISDRTPRAIAGARATSDLLAEALSLQAELIGLPDEACIDDWSASLPAAEKTLNKLRAAVLDAIGEGIAPLLAVNTCSGSLATLPAAVTAIPDLKILWIDAHGDFNTPETTGSGYLGGMVLAAVCGLWQSGHGADVDPTQIIIAGIRDIDEQERRLLEVAGVKLLPPSSTNAEAVLPLLGNSPVWIHVDWDSLEPGHVPAAYKVPNGLMPSQLRALFEAIPPEQIAGIEFAEFEIQDDEEERAQALAVLSDVIEPLLVRRA</sequence>
<protein>
    <submittedName>
        <fullName evidence="5">Arginase family protein</fullName>
    </submittedName>
</protein>
<dbReference type="AlphaFoldDB" id="A0A6L9UB62"/>
<keyword evidence="2" id="KW-0378">Hydrolase</keyword>
<evidence type="ECO:0000256" key="1">
    <source>
        <dbReference type="ARBA" id="ARBA00022723"/>
    </source>
</evidence>
<keyword evidence="1" id="KW-0479">Metal-binding</keyword>
<evidence type="ECO:0000256" key="3">
    <source>
        <dbReference type="ARBA" id="ARBA00023211"/>
    </source>
</evidence>
<dbReference type="Proteomes" id="UP000483035">
    <property type="component" value="Unassembled WGS sequence"/>
</dbReference>
<dbReference type="PROSITE" id="PS51409">
    <property type="entry name" value="ARGINASE_2"/>
    <property type="match status" value="1"/>
</dbReference>
<name>A0A6L9UB62_9HYPH</name>
<comment type="caution">
    <text evidence="5">The sequence shown here is derived from an EMBL/GenBank/DDBJ whole genome shotgun (WGS) entry which is preliminary data.</text>
</comment>
<reference evidence="5 6" key="1">
    <citation type="submission" date="2019-12" db="EMBL/GenBank/DDBJ databases">
        <title>Rhizobium genotypes associated with high levels of biological nitrogen fixation by grain legumes in a temperate-maritime cropping system.</title>
        <authorList>
            <person name="Maluk M."/>
            <person name="Francesc Ferrando Molina F."/>
            <person name="Lopez Del Egido L."/>
            <person name="Lafos M."/>
            <person name="Langarica-Fuentes A."/>
            <person name="Gebre Yohannes G."/>
            <person name="Young M.W."/>
            <person name="Martin P."/>
            <person name="Gantlett R."/>
            <person name="Kenicer G."/>
            <person name="Hawes C."/>
            <person name="Begg G.S."/>
            <person name="Quilliam R.S."/>
            <person name="Squire G.R."/>
            <person name="Poole P.S."/>
            <person name="Young P.W."/>
            <person name="Iannetta P.M."/>
            <person name="James E.K."/>
        </authorList>
    </citation>
    <scope>NUCLEOTIDE SEQUENCE [LARGE SCALE GENOMIC DNA]</scope>
    <source>
        <strain evidence="5 6">JHI1118</strain>
    </source>
</reference>